<evidence type="ECO:0000256" key="2">
    <source>
        <dbReference type="SAM" id="SignalP"/>
    </source>
</evidence>
<dbReference type="AlphaFoldDB" id="A0A2T5MJY3"/>
<dbReference type="EMBL" id="QANS01000001">
    <property type="protein sequence ID" value="PTU32880.1"/>
    <property type="molecule type" value="Genomic_DNA"/>
</dbReference>
<feature type="region of interest" description="Disordered" evidence="1">
    <location>
        <begin position="23"/>
        <end position="43"/>
    </location>
</feature>
<keyword evidence="4" id="KW-1185">Reference proteome</keyword>
<comment type="caution">
    <text evidence="3">The sequence shown here is derived from an EMBL/GenBank/DDBJ whole genome shotgun (WGS) entry which is preliminary data.</text>
</comment>
<protein>
    <recommendedName>
        <fullName evidence="5">Lipoprotein</fullName>
    </recommendedName>
</protein>
<sequence>MRHILTPVFIASSLLFAACDRTPPVTPIAQEPQGREETQGIRKTDSIGYAGSAIADKVDGALNANDNQKAKTDQALQNAE</sequence>
<dbReference type="Proteomes" id="UP000244248">
    <property type="component" value="Unassembled WGS sequence"/>
</dbReference>
<evidence type="ECO:0000313" key="3">
    <source>
        <dbReference type="EMBL" id="PTU32880.1"/>
    </source>
</evidence>
<organism evidence="3 4">
    <name type="scientific">Stenotrophobium rhamnosiphilum</name>
    <dbReference type="NCBI Taxonomy" id="2029166"/>
    <lineage>
        <taxon>Bacteria</taxon>
        <taxon>Pseudomonadati</taxon>
        <taxon>Pseudomonadota</taxon>
        <taxon>Gammaproteobacteria</taxon>
        <taxon>Nevskiales</taxon>
        <taxon>Nevskiaceae</taxon>
        <taxon>Stenotrophobium</taxon>
    </lineage>
</organism>
<dbReference type="PROSITE" id="PS51257">
    <property type="entry name" value="PROKAR_LIPOPROTEIN"/>
    <property type="match status" value="1"/>
</dbReference>
<dbReference type="RefSeq" id="WP_107938589.1">
    <property type="nucleotide sequence ID" value="NZ_QANS01000001.1"/>
</dbReference>
<dbReference type="OrthoDB" id="7068630at2"/>
<reference evidence="3 4" key="1">
    <citation type="submission" date="2018-04" db="EMBL/GenBank/DDBJ databases">
        <title>Novel species isolated from glacier.</title>
        <authorList>
            <person name="Liu Q."/>
            <person name="Xin Y.-H."/>
        </authorList>
    </citation>
    <scope>NUCLEOTIDE SEQUENCE [LARGE SCALE GENOMIC DNA]</scope>
    <source>
        <strain evidence="3 4">GT1R17</strain>
    </source>
</reference>
<feature type="signal peptide" evidence="2">
    <location>
        <begin position="1"/>
        <end position="17"/>
    </location>
</feature>
<feature type="compositionally biased region" description="Basic and acidic residues" evidence="1">
    <location>
        <begin position="33"/>
        <end position="43"/>
    </location>
</feature>
<proteinExistence type="predicted"/>
<evidence type="ECO:0000313" key="4">
    <source>
        <dbReference type="Proteomes" id="UP000244248"/>
    </source>
</evidence>
<accession>A0A2T5MJY3</accession>
<evidence type="ECO:0000256" key="1">
    <source>
        <dbReference type="SAM" id="MobiDB-lite"/>
    </source>
</evidence>
<keyword evidence="2" id="KW-0732">Signal</keyword>
<name>A0A2T5MJY3_9GAMM</name>
<feature type="chain" id="PRO_5015550034" description="Lipoprotein" evidence="2">
    <location>
        <begin position="18"/>
        <end position="80"/>
    </location>
</feature>
<evidence type="ECO:0008006" key="5">
    <source>
        <dbReference type="Google" id="ProtNLM"/>
    </source>
</evidence>
<gene>
    <name evidence="3" type="ORF">CJD38_01840</name>
</gene>